<feature type="compositionally biased region" description="Polar residues" evidence="1">
    <location>
        <begin position="102"/>
        <end position="111"/>
    </location>
</feature>
<dbReference type="AlphaFoldDB" id="A0A3N0XYV2"/>
<evidence type="ECO:0000313" key="2">
    <source>
        <dbReference type="EMBL" id="ROK31183.1"/>
    </source>
</evidence>
<dbReference type="EMBL" id="RJVU01057277">
    <property type="protein sequence ID" value="ROK31183.1"/>
    <property type="molecule type" value="Genomic_DNA"/>
</dbReference>
<evidence type="ECO:0000313" key="3">
    <source>
        <dbReference type="Proteomes" id="UP000281406"/>
    </source>
</evidence>
<accession>A0A3N0XYV2</accession>
<reference evidence="2 3" key="1">
    <citation type="submission" date="2018-10" db="EMBL/GenBank/DDBJ databases">
        <title>Genome assembly for a Yunnan-Guizhou Plateau 3E fish, Anabarilius grahami (Regan), and its evolutionary and genetic applications.</title>
        <authorList>
            <person name="Jiang W."/>
        </authorList>
    </citation>
    <scope>NUCLEOTIDE SEQUENCE [LARGE SCALE GENOMIC DNA]</scope>
    <source>
        <strain evidence="2">AG-KIZ</strain>
        <tissue evidence="2">Muscle</tissue>
    </source>
</reference>
<feature type="region of interest" description="Disordered" evidence="1">
    <location>
        <begin position="92"/>
        <end position="119"/>
    </location>
</feature>
<feature type="region of interest" description="Disordered" evidence="1">
    <location>
        <begin position="133"/>
        <end position="171"/>
    </location>
</feature>
<gene>
    <name evidence="2" type="ORF">DPX16_4134</name>
</gene>
<dbReference type="OrthoDB" id="8955339at2759"/>
<dbReference type="Proteomes" id="UP000281406">
    <property type="component" value="Unassembled WGS sequence"/>
</dbReference>
<name>A0A3N0XYV2_ANAGA</name>
<protein>
    <submittedName>
        <fullName evidence="2">Ankyrin repeat and SAM domain-containing protein 1A</fullName>
    </submittedName>
</protein>
<sequence>MRIVSNGVQPYIVQTGVDTDGETQEEVTTFRMKLDVSERVVLGCKLLQRNGASIVTVVVKRICVQTPRQTPALLLKTGKSGMSNPALDAHQTNAQAARPDQTESNGSSVPSPQALRKPPGHLKLACSLSKSDSDLLASPHCEDDGPLGGRSESLSNCADERKEMEQMPSFASEWDEVRADELQIKEQRRENMRLPLMRDKRERL</sequence>
<organism evidence="2 3">
    <name type="scientific">Anabarilius grahami</name>
    <name type="common">Kanglang fish</name>
    <name type="synonym">Barilius grahami</name>
    <dbReference type="NCBI Taxonomy" id="495550"/>
    <lineage>
        <taxon>Eukaryota</taxon>
        <taxon>Metazoa</taxon>
        <taxon>Chordata</taxon>
        <taxon>Craniata</taxon>
        <taxon>Vertebrata</taxon>
        <taxon>Euteleostomi</taxon>
        <taxon>Actinopterygii</taxon>
        <taxon>Neopterygii</taxon>
        <taxon>Teleostei</taxon>
        <taxon>Ostariophysi</taxon>
        <taxon>Cypriniformes</taxon>
        <taxon>Xenocyprididae</taxon>
        <taxon>Xenocypridinae</taxon>
        <taxon>Xenocypridinae incertae sedis</taxon>
        <taxon>Anabarilius</taxon>
    </lineage>
</organism>
<keyword evidence="3" id="KW-1185">Reference proteome</keyword>
<evidence type="ECO:0000256" key="1">
    <source>
        <dbReference type="SAM" id="MobiDB-lite"/>
    </source>
</evidence>
<comment type="caution">
    <text evidence="2">The sequence shown here is derived from an EMBL/GenBank/DDBJ whole genome shotgun (WGS) entry which is preliminary data.</text>
</comment>
<proteinExistence type="predicted"/>